<comment type="pathway">
    <text evidence="1">Protein modification; protein ubiquitination.</text>
</comment>
<dbReference type="EMBL" id="BNCO01000028">
    <property type="protein sequence ID" value="GIL57710.1"/>
    <property type="molecule type" value="Genomic_DNA"/>
</dbReference>
<dbReference type="PROSITE" id="PS50097">
    <property type="entry name" value="BTB"/>
    <property type="match status" value="1"/>
</dbReference>
<dbReference type="GO" id="GO:0000151">
    <property type="term" value="C:ubiquitin ligase complex"/>
    <property type="evidence" value="ECO:0007669"/>
    <property type="project" value="TreeGrafter"/>
</dbReference>
<dbReference type="Gene3D" id="2.120.10.30">
    <property type="entry name" value="TolB, C-terminal domain"/>
    <property type="match status" value="2"/>
</dbReference>
<reference evidence="5" key="1">
    <citation type="journal article" date="2021" name="Proc. Natl. Acad. Sci. U.S.A.">
        <title>Three genomes in the algal genus Volvox reveal the fate of a haploid sex-determining region after a transition to homothallism.</title>
        <authorList>
            <person name="Yamamoto K."/>
            <person name="Hamaji T."/>
            <person name="Kawai-Toyooka H."/>
            <person name="Matsuzaki R."/>
            <person name="Takahashi F."/>
            <person name="Nishimura Y."/>
            <person name="Kawachi M."/>
            <person name="Noguchi H."/>
            <person name="Minakuchi Y."/>
            <person name="Umen J.G."/>
            <person name="Toyoda A."/>
            <person name="Nozaki H."/>
        </authorList>
    </citation>
    <scope>NUCLEOTIDE SEQUENCE</scope>
    <source>
        <strain evidence="5">NIES-3780</strain>
    </source>
</reference>
<name>A0A8J4BB50_9CHLO</name>
<evidence type="ECO:0000259" key="4">
    <source>
        <dbReference type="PROSITE" id="PS50097"/>
    </source>
</evidence>
<evidence type="ECO:0000313" key="6">
    <source>
        <dbReference type="Proteomes" id="UP000747399"/>
    </source>
</evidence>
<keyword evidence="3" id="KW-0040">ANK repeat</keyword>
<keyword evidence="2" id="KW-0677">Repeat</keyword>
<dbReference type="Proteomes" id="UP000747399">
    <property type="component" value="Unassembled WGS sequence"/>
</dbReference>
<comment type="caution">
    <text evidence="5">The sequence shown here is derived from an EMBL/GenBank/DDBJ whole genome shotgun (WGS) entry which is preliminary data.</text>
</comment>
<evidence type="ECO:0000313" key="5">
    <source>
        <dbReference type="EMBL" id="GIL57710.1"/>
    </source>
</evidence>
<dbReference type="GO" id="GO:0005737">
    <property type="term" value="C:cytoplasm"/>
    <property type="evidence" value="ECO:0007669"/>
    <property type="project" value="TreeGrafter"/>
</dbReference>
<dbReference type="AlphaFoldDB" id="A0A8J4BB50"/>
<proteinExistence type="predicted"/>
<feature type="domain" description="BTB" evidence="4">
    <location>
        <begin position="379"/>
        <end position="440"/>
    </location>
</feature>
<gene>
    <name evidence="5" type="ORF">Vafri_12871</name>
</gene>
<accession>A0A8J4BB50</accession>
<sequence length="551" mass="59106">MNLLQCSITLDGYPRGVASRPGQGGNGLETLVATNFGQFRILEGSERRGILRFGSELEMYTVPERGDTTLQRFKPTSTFREPVWDSFSSSIFFLDGQAIMRLSSNNIVTLVAGHRSEAGVKDGQGTSARFGFPRFPVTDGHGSLFLADDSRICRVKLPTVWRTVESMEPNLTTFTLEAEVTTLLTVPGDVGGLTYIKEDCPAGSATVADILIYATETAIYRLPLGAADSAPAPVLLAGCEGDAASSDEPGPDARFSQISGLVAAGDGTILLIDANRYLSEGSTLISVTLSNGAVTTIAPCLEDKPIWPSILPNGYVSLCQMFPASLLVLDLGLGPMGSRAAVTNGVGVNASSSSGGCCPRRTLSSDLGALLDRQPDGTSDLTLTVSGRTFHVHRGILTARCDYFRQRLTGGFADGDEPMLSLPDADPDAFAALLRFLYTGFPPDSPPLSLPPALLQPLAELADRLLLPELCAVAQAQLLAAVTLDNVVDLLIWASERGQTFLDALTRLTEWYLLHQVEIMEHKPEEVKRLMVTCPDLAFDIHMAAAKLRRR</sequence>
<dbReference type="SUPFAM" id="SSF54695">
    <property type="entry name" value="POZ domain"/>
    <property type="match status" value="1"/>
</dbReference>
<protein>
    <recommendedName>
        <fullName evidence="4">BTB domain-containing protein</fullName>
    </recommendedName>
</protein>
<dbReference type="PANTHER" id="PTHR46231">
    <property type="entry name" value="ANKYRIN REPEAT AND BTB/POZ DOMAIN-CONTAINING PROTEIN 1"/>
    <property type="match status" value="1"/>
</dbReference>
<dbReference type="CDD" id="cd18186">
    <property type="entry name" value="BTB_POZ_ZBTB_KLHL-like"/>
    <property type="match status" value="1"/>
</dbReference>
<dbReference type="InterPro" id="IPR011333">
    <property type="entry name" value="SKP1/BTB/POZ_sf"/>
</dbReference>
<evidence type="ECO:0000256" key="1">
    <source>
        <dbReference type="ARBA" id="ARBA00004906"/>
    </source>
</evidence>
<dbReference type="InterPro" id="IPR044515">
    <property type="entry name" value="ABTB1"/>
</dbReference>
<evidence type="ECO:0000256" key="3">
    <source>
        <dbReference type="ARBA" id="ARBA00023043"/>
    </source>
</evidence>
<keyword evidence="6" id="KW-1185">Reference proteome</keyword>
<organism evidence="5 6">
    <name type="scientific">Volvox africanus</name>
    <dbReference type="NCBI Taxonomy" id="51714"/>
    <lineage>
        <taxon>Eukaryota</taxon>
        <taxon>Viridiplantae</taxon>
        <taxon>Chlorophyta</taxon>
        <taxon>core chlorophytes</taxon>
        <taxon>Chlorophyceae</taxon>
        <taxon>CS clade</taxon>
        <taxon>Chlamydomonadales</taxon>
        <taxon>Volvocaceae</taxon>
        <taxon>Volvox</taxon>
    </lineage>
</organism>
<dbReference type="Pfam" id="PF00651">
    <property type="entry name" value="BTB"/>
    <property type="match status" value="1"/>
</dbReference>
<dbReference type="InterPro" id="IPR000210">
    <property type="entry name" value="BTB/POZ_dom"/>
</dbReference>
<dbReference type="PANTHER" id="PTHR46231:SF1">
    <property type="entry name" value="ANKYRIN REPEAT AND BTB_POZ DOMAIN-CONTAINING PROTEIN 1"/>
    <property type="match status" value="1"/>
</dbReference>
<dbReference type="Gene3D" id="3.30.710.10">
    <property type="entry name" value="Potassium Channel Kv1.1, Chain A"/>
    <property type="match status" value="1"/>
</dbReference>
<evidence type="ECO:0000256" key="2">
    <source>
        <dbReference type="ARBA" id="ARBA00022737"/>
    </source>
</evidence>
<dbReference type="SMART" id="SM00225">
    <property type="entry name" value="BTB"/>
    <property type="match status" value="1"/>
</dbReference>
<dbReference type="InterPro" id="IPR011042">
    <property type="entry name" value="6-blade_b-propeller_TolB-like"/>
</dbReference>